<accession>B0VIS1</accession>
<dbReference type="InterPro" id="IPR036397">
    <property type="entry name" value="RNaseH_sf"/>
</dbReference>
<evidence type="ECO:0000313" key="3">
    <source>
        <dbReference type="Proteomes" id="UP000002019"/>
    </source>
</evidence>
<dbReference type="EMBL" id="CU466930">
    <property type="protein sequence ID" value="CAO79981.1"/>
    <property type="molecule type" value="Genomic_DNA"/>
</dbReference>
<keyword evidence="3" id="KW-1185">Reference proteome</keyword>
<dbReference type="InterPro" id="IPR038717">
    <property type="entry name" value="Tc1-like_DDE_dom"/>
</dbReference>
<organism evidence="2 3">
    <name type="scientific">Cloacimonas acidaminovorans (strain Evry)</name>
    <dbReference type="NCBI Taxonomy" id="459349"/>
    <lineage>
        <taxon>Bacteria</taxon>
        <taxon>Pseudomonadati</taxon>
        <taxon>Candidatus Cloacimonadota</taxon>
        <taxon>Candidatus Cloacimonadia</taxon>
        <taxon>Candidatus Cloacimonadales</taxon>
        <taxon>Candidatus Cloacimonadaceae</taxon>
        <taxon>Candidatus Cloacimonas</taxon>
    </lineage>
</organism>
<proteinExistence type="predicted"/>
<dbReference type="eggNOG" id="COG3335">
    <property type="taxonomic scope" value="Bacteria"/>
</dbReference>
<dbReference type="HOGENOM" id="CLU_056788_6_1_0"/>
<dbReference type="KEGG" id="caci:CLOAM0067"/>
<evidence type="ECO:0000313" key="2">
    <source>
        <dbReference type="EMBL" id="CAO79981.1"/>
    </source>
</evidence>
<evidence type="ECO:0000259" key="1">
    <source>
        <dbReference type="Pfam" id="PF13358"/>
    </source>
</evidence>
<dbReference type="GO" id="GO:0003676">
    <property type="term" value="F:nucleic acid binding"/>
    <property type="evidence" value="ECO:0007669"/>
    <property type="project" value="InterPro"/>
</dbReference>
<dbReference type="STRING" id="459349.CLOAM0067"/>
<dbReference type="Pfam" id="PF13358">
    <property type="entry name" value="DDE_3"/>
    <property type="match status" value="1"/>
</dbReference>
<gene>
    <name evidence="2" type="ordered locus">CLOAM0067</name>
</gene>
<sequence>MNPVSGDIFSILAPNCDTDIMSLFIENFSNEYQDYRNIMIMDKAGWHTTSYLKSFDNVRYIFLPPYSPELNPTEHLWAKIRDLKFRNITFNSMNEVMNALIECFEYFDENKDMVSKLTYFKWLNLDV</sequence>
<dbReference type="Proteomes" id="UP000002019">
    <property type="component" value="Chromosome"/>
</dbReference>
<protein>
    <recommendedName>
        <fullName evidence="1">Tc1-like transposase DDE domain-containing protein</fullName>
    </recommendedName>
</protein>
<dbReference type="Gene3D" id="3.30.420.10">
    <property type="entry name" value="Ribonuclease H-like superfamily/Ribonuclease H"/>
    <property type="match status" value="1"/>
</dbReference>
<feature type="domain" description="Tc1-like transposase DDE" evidence="1">
    <location>
        <begin position="5"/>
        <end position="92"/>
    </location>
</feature>
<dbReference type="AlphaFoldDB" id="B0VIS1"/>
<name>B0VIS1_CLOAI</name>
<reference evidence="2 3" key="1">
    <citation type="journal article" date="2008" name="J. Bacteriol.">
        <title>'Candidatus Cloacamonas acidaminovorans': genome sequence reconstruction provides a first glimpse of a new bacterial division.</title>
        <authorList>
            <person name="Pelletier E."/>
            <person name="Kreimeyer A."/>
            <person name="Bocs S."/>
            <person name="Rouy Z."/>
            <person name="Gyapay G."/>
            <person name="Chouari R."/>
            <person name="Riviere D."/>
            <person name="Ganesan A."/>
            <person name="Daegelen P."/>
            <person name="Sghir A."/>
            <person name="Cohen G.N."/>
            <person name="Medigue C."/>
            <person name="Weissenbach J."/>
            <person name="Le Paslier D."/>
        </authorList>
    </citation>
    <scope>NUCLEOTIDE SEQUENCE [LARGE SCALE GENOMIC DNA]</scope>
    <source>
        <strain evidence="3">Evry</strain>
    </source>
</reference>